<dbReference type="PANTHER" id="PTHR42905:SF16">
    <property type="entry name" value="CARBOXYPHOSPHONOENOLPYRUVATE PHOSPHONOMUTASE-LIKE PROTEIN (AFU_ORTHOLOGUE AFUA_5G07230)"/>
    <property type="match status" value="1"/>
</dbReference>
<reference evidence="1 2" key="1">
    <citation type="submission" date="2020-03" db="EMBL/GenBank/DDBJ databases">
        <title>Genomic Encyclopedia of Type Strains, Phase IV (KMG-IV): sequencing the most valuable type-strain genomes for metagenomic binning, comparative biology and taxonomic classification.</title>
        <authorList>
            <person name="Goeker M."/>
        </authorList>
    </citation>
    <scope>NUCLEOTIDE SEQUENCE [LARGE SCALE GENOMIC DNA]</scope>
    <source>
        <strain evidence="1 2">DSM 4736</strain>
    </source>
</reference>
<dbReference type="RefSeq" id="WP_209282376.1">
    <property type="nucleotide sequence ID" value="NZ_JAATJM010000001.1"/>
</dbReference>
<protein>
    <submittedName>
        <fullName evidence="1">2-methylisocitrate lyase-like PEP mutase family enzyme</fullName>
    </submittedName>
</protein>
<dbReference type="AlphaFoldDB" id="A0A7X6BN71"/>
<dbReference type="GO" id="GO:0016829">
    <property type="term" value="F:lyase activity"/>
    <property type="evidence" value="ECO:0007669"/>
    <property type="project" value="UniProtKB-KW"/>
</dbReference>
<sequence length="264" mass="26889">MTAFRDLHRSGLLILPNAWDGGSAALMRSLGAKAIATTSAGVAWALGWPDGDALPVERVVQATLDVVRAAQGLPVSVDFEGGYSDDPAEVAAAARTVVEAGAQGINIEDGGGSPDLLAAKIVAIRAAVGPELFINARCDVWLRGVGEAEGRVAEAARRGAIYREAGADGLFTPGLTDEAGIAELVAATEMPLNLLAFPGLPDAATLERLGVRRLSAGSGIVGAALGRAAALTRGFLEDGQSAPLMEGALGWGELNALMPATNRT</sequence>
<gene>
    <name evidence="1" type="ORF">GGQ87_000389</name>
</gene>
<dbReference type="SUPFAM" id="SSF51621">
    <property type="entry name" value="Phosphoenolpyruvate/pyruvate domain"/>
    <property type="match status" value="1"/>
</dbReference>
<dbReference type="InterPro" id="IPR040442">
    <property type="entry name" value="Pyrv_kinase-like_dom_sf"/>
</dbReference>
<comment type="caution">
    <text evidence="1">The sequence shown here is derived from an EMBL/GenBank/DDBJ whole genome shotgun (WGS) entry which is preliminary data.</text>
</comment>
<dbReference type="PANTHER" id="PTHR42905">
    <property type="entry name" value="PHOSPHOENOLPYRUVATE CARBOXYLASE"/>
    <property type="match status" value="1"/>
</dbReference>
<dbReference type="InterPro" id="IPR015813">
    <property type="entry name" value="Pyrv/PenolPyrv_kinase-like_dom"/>
</dbReference>
<keyword evidence="2" id="KW-1185">Reference proteome</keyword>
<evidence type="ECO:0000313" key="1">
    <source>
        <dbReference type="EMBL" id="NJC40131.1"/>
    </source>
</evidence>
<dbReference type="InterPro" id="IPR039556">
    <property type="entry name" value="ICL/PEPM"/>
</dbReference>
<evidence type="ECO:0000313" key="2">
    <source>
        <dbReference type="Proteomes" id="UP000587415"/>
    </source>
</evidence>
<keyword evidence="1" id="KW-0456">Lyase</keyword>
<dbReference type="CDD" id="cd00377">
    <property type="entry name" value="ICL_PEPM"/>
    <property type="match status" value="1"/>
</dbReference>
<organism evidence="1 2">
    <name type="scientific">Brevundimonas alba</name>
    <dbReference type="NCBI Taxonomy" id="74314"/>
    <lineage>
        <taxon>Bacteria</taxon>
        <taxon>Pseudomonadati</taxon>
        <taxon>Pseudomonadota</taxon>
        <taxon>Alphaproteobacteria</taxon>
        <taxon>Caulobacterales</taxon>
        <taxon>Caulobacteraceae</taxon>
        <taxon>Brevundimonas</taxon>
    </lineage>
</organism>
<accession>A0A7X6BN71</accession>
<dbReference type="EMBL" id="JAATJM010000001">
    <property type="protein sequence ID" value="NJC40131.1"/>
    <property type="molecule type" value="Genomic_DNA"/>
</dbReference>
<dbReference type="Proteomes" id="UP000587415">
    <property type="component" value="Unassembled WGS sequence"/>
</dbReference>
<proteinExistence type="predicted"/>
<name>A0A7X6BN71_9CAUL</name>
<dbReference type="Pfam" id="PF13714">
    <property type="entry name" value="PEP_mutase"/>
    <property type="match status" value="1"/>
</dbReference>
<dbReference type="Gene3D" id="3.20.20.60">
    <property type="entry name" value="Phosphoenolpyruvate-binding domains"/>
    <property type="match status" value="1"/>
</dbReference>